<organism evidence="4 5">
    <name type="scientific">Opitutus terrae (strain DSM 11246 / JCM 15787 / PB90-1)</name>
    <dbReference type="NCBI Taxonomy" id="452637"/>
    <lineage>
        <taxon>Bacteria</taxon>
        <taxon>Pseudomonadati</taxon>
        <taxon>Verrucomicrobiota</taxon>
        <taxon>Opitutia</taxon>
        <taxon>Opitutales</taxon>
        <taxon>Opitutaceae</taxon>
        <taxon>Opitutus</taxon>
    </lineage>
</organism>
<dbReference type="SUPFAM" id="SSF56935">
    <property type="entry name" value="Porins"/>
    <property type="match status" value="1"/>
</dbReference>
<dbReference type="RefSeq" id="WP_012376049.1">
    <property type="nucleotide sequence ID" value="NC_010571.1"/>
</dbReference>
<dbReference type="InterPro" id="IPR036942">
    <property type="entry name" value="Beta-barrel_TonB_sf"/>
</dbReference>
<protein>
    <recommendedName>
        <fullName evidence="6">PEP-CTERM system associated protein</fullName>
    </recommendedName>
</protein>
<evidence type="ECO:0000256" key="3">
    <source>
        <dbReference type="ARBA" id="ARBA00023237"/>
    </source>
</evidence>
<dbReference type="HOGENOM" id="CLU_620872_0_0_0"/>
<comment type="subcellular location">
    <subcellularLocation>
        <location evidence="1">Cell outer membrane</location>
    </subcellularLocation>
</comment>
<dbReference type="STRING" id="452637.Oter_3241"/>
<proteinExistence type="predicted"/>
<evidence type="ECO:0000313" key="4">
    <source>
        <dbReference type="EMBL" id="ACB76520.1"/>
    </source>
</evidence>
<dbReference type="AlphaFoldDB" id="B1ZT66"/>
<dbReference type="GO" id="GO:0009279">
    <property type="term" value="C:cell outer membrane"/>
    <property type="evidence" value="ECO:0007669"/>
    <property type="project" value="UniProtKB-SubCell"/>
</dbReference>
<keyword evidence="2" id="KW-0472">Membrane</keyword>
<sequence length="427" mass="47663">MNIRQFLLLAGATGAALGTAPAVFGFAEVARGELLLSTSGRAMYDSRVFGGYRSGDDYIFSLDPKLIYKREAGQIKMEADLGARINRYLDYTSFNSEDLVASLTLRLPPGGTSLASGSFLVSYDERTDVNYDVNRRLREKSFLADLETSIPVSLKVAVLLEGMFRKDERNQFSDRETRSGSVGVRYQNFLGGSRLDLRYRRLEVETSGGNEFGIPLDQSSDIYSATFSRPLYEEIVRGFVSYGYRVLHRSRAEVFGGDASEGGSIFSIGIQGPFLPPSRFPKLDSSLSFSYMKAETPGLNDSTGERFHGNLSLAWQARERTKLTFNARRSLDLSVEDRTVETTSVFFGVDQAIGNFMTGNLSAGYEARDYRAPTREDDAFIFRSSLHYRITRSWSATGEYRLRATDSTSRVADYARHVVVLSGNYTF</sequence>
<evidence type="ECO:0008006" key="6">
    <source>
        <dbReference type="Google" id="ProtNLM"/>
    </source>
</evidence>
<gene>
    <name evidence="4" type="ordered locus">Oter_3241</name>
</gene>
<evidence type="ECO:0000256" key="2">
    <source>
        <dbReference type="ARBA" id="ARBA00023136"/>
    </source>
</evidence>
<dbReference type="KEGG" id="ote:Oter_3241"/>
<reference evidence="4 5" key="1">
    <citation type="journal article" date="2011" name="J. Bacteriol.">
        <title>Genome sequence of the verrucomicrobium Opitutus terrae PB90-1, an abundant inhabitant of rice paddy soil ecosystems.</title>
        <authorList>
            <person name="van Passel M.W."/>
            <person name="Kant R."/>
            <person name="Palva A."/>
            <person name="Copeland A."/>
            <person name="Lucas S."/>
            <person name="Lapidus A."/>
            <person name="Glavina del Rio T."/>
            <person name="Pitluck S."/>
            <person name="Goltsman E."/>
            <person name="Clum A."/>
            <person name="Sun H."/>
            <person name="Schmutz J."/>
            <person name="Larimer F.W."/>
            <person name="Land M.L."/>
            <person name="Hauser L."/>
            <person name="Kyrpides N."/>
            <person name="Mikhailova N."/>
            <person name="Richardson P.P."/>
            <person name="Janssen P.H."/>
            <person name="de Vos W.M."/>
            <person name="Smidt H."/>
        </authorList>
    </citation>
    <scope>NUCLEOTIDE SEQUENCE [LARGE SCALE GENOMIC DNA]</scope>
    <source>
        <strain evidence="5">DSM 11246 / JCM 15787 / PB90-1</strain>
    </source>
</reference>
<evidence type="ECO:0000256" key="1">
    <source>
        <dbReference type="ARBA" id="ARBA00004442"/>
    </source>
</evidence>
<dbReference type="Gene3D" id="2.40.170.20">
    <property type="entry name" value="TonB-dependent receptor, beta-barrel domain"/>
    <property type="match status" value="1"/>
</dbReference>
<dbReference type="InterPro" id="IPR018759">
    <property type="entry name" value="BBP2_2"/>
</dbReference>
<dbReference type="Pfam" id="PF10082">
    <property type="entry name" value="BBP2_2"/>
    <property type="match status" value="1"/>
</dbReference>
<dbReference type="Proteomes" id="UP000007013">
    <property type="component" value="Chromosome"/>
</dbReference>
<name>B1ZT66_OPITP</name>
<keyword evidence="5" id="KW-1185">Reference proteome</keyword>
<evidence type="ECO:0000313" key="5">
    <source>
        <dbReference type="Proteomes" id="UP000007013"/>
    </source>
</evidence>
<dbReference type="eggNOG" id="ENOG502ZXFE">
    <property type="taxonomic scope" value="Bacteria"/>
</dbReference>
<keyword evidence="3" id="KW-0998">Cell outer membrane</keyword>
<dbReference type="EMBL" id="CP001032">
    <property type="protein sequence ID" value="ACB76520.1"/>
    <property type="molecule type" value="Genomic_DNA"/>
</dbReference>
<dbReference type="OrthoDB" id="188635at2"/>
<accession>B1ZT66</accession>